<evidence type="ECO:0000313" key="2">
    <source>
        <dbReference type="Proteomes" id="UP001362999"/>
    </source>
</evidence>
<proteinExistence type="predicted"/>
<dbReference type="EMBL" id="JAWWNJ010000003">
    <property type="protein sequence ID" value="KAK7059805.1"/>
    <property type="molecule type" value="Genomic_DNA"/>
</dbReference>
<name>A0AAW0E7A9_9AGAR</name>
<accession>A0AAW0E7A9</accession>
<protein>
    <submittedName>
        <fullName evidence="1">Uncharacterized protein</fullName>
    </submittedName>
</protein>
<gene>
    <name evidence="1" type="ORF">R3P38DRAFT_971191</name>
</gene>
<evidence type="ECO:0000313" key="1">
    <source>
        <dbReference type="EMBL" id="KAK7059805.1"/>
    </source>
</evidence>
<reference evidence="1 2" key="1">
    <citation type="journal article" date="2024" name="J Genomics">
        <title>Draft genome sequencing and assembly of Favolaschia claudopus CIRM-BRFM 2984 isolated from oak limbs.</title>
        <authorList>
            <person name="Navarro D."/>
            <person name="Drula E."/>
            <person name="Chaduli D."/>
            <person name="Cazenave R."/>
            <person name="Ahrendt S."/>
            <person name="Wang J."/>
            <person name="Lipzen A."/>
            <person name="Daum C."/>
            <person name="Barry K."/>
            <person name="Grigoriev I.V."/>
            <person name="Favel A."/>
            <person name="Rosso M.N."/>
            <person name="Martin F."/>
        </authorList>
    </citation>
    <scope>NUCLEOTIDE SEQUENCE [LARGE SCALE GENOMIC DNA]</scope>
    <source>
        <strain evidence="1 2">CIRM-BRFM 2984</strain>
    </source>
</reference>
<organism evidence="1 2">
    <name type="scientific">Favolaschia claudopus</name>
    <dbReference type="NCBI Taxonomy" id="2862362"/>
    <lineage>
        <taxon>Eukaryota</taxon>
        <taxon>Fungi</taxon>
        <taxon>Dikarya</taxon>
        <taxon>Basidiomycota</taxon>
        <taxon>Agaricomycotina</taxon>
        <taxon>Agaricomycetes</taxon>
        <taxon>Agaricomycetidae</taxon>
        <taxon>Agaricales</taxon>
        <taxon>Marasmiineae</taxon>
        <taxon>Mycenaceae</taxon>
        <taxon>Favolaschia</taxon>
    </lineage>
</organism>
<dbReference type="AlphaFoldDB" id="A0AAW0E7A9"/>
<comment type="caution">
    <text evidence="1">The sequence shown here is derived from an EMBL/GenBank/DDBJ whole genome shotgun (WGS) entry which is preliminary data.</text>
</comment>
<dbReference type="Proteomes" id="UP001362999">
    <property type="component" value="Unassembled WGS sequence"/>
</dbReference>
<keyword evidence="2" id="KW-1185">Reference proteome</keyword>
<sequence length="177" mass="18181">MSSKSMAGTCNTPPDLGSLIASILLHPVLRRIVLIIATGLNPDPGIYCGNQCRGTGRARGRGRAGVCPSLAVVGAATMGGAAAAVGVAAVSGGVVAVVGAASSFCPYEHKKMRCLRTSVVGTSGASEETSALRAASSWALKAASMAMRWSSSPSLKWGSIRRWITPGWLWIRCHISA</sequence>